<gene>
    <name evidence="3" type="ORF">H6P81_017908</name>
</gene>
<feature type="compositionally biased region" description="Polar residues" evidence="1">
    <location>
        <begin position="328"/>
        <end position="345"/>
    </location>
</feature>
<evidence type="ECO:0000259" key="2">
    <source>
        <dbReference type="Pfam" id="PF03732"/>
    </source>
</evidence>
<dbReference type="Pfam" id="PF03732">
    <property type="entry name" value="Retrotrans_gag"/>
    <property type="match status" value="1"/>
</dbReference>
<dbReference type="Proteomes" id="UP000825729">
    <property type="component" value="Unassembled WGS sequence"/>
</dbReference>
<dbReference type="EMBL" id="JAINDJ010000007">
    <property type="protein sequence ID" value="KAG9442054.1"/>
    <property type="molecule type" value="Genomic_DNA"/>
</dbReference>
<dbReference type="AlphaFoldDB" id="A0AAV7DZX8"/>
<dbReference type="Gene3D" id="2.40.70.10">
    <property type="entry name" value="Acid Proteases"/>
    <property type="match status" value="1"/>
</dbReference>
<proteinExistence type="predicted"/>
<dbReference type="PANTHER" id="PTHR33223:SF11">
    <property type="entry name" value="ELEMENT PROTEIN, PUTATIVE-RELATED"/>
    <property type="match status" value="1"/>
</dbReference>
<comment type="caution">
    <text evidence="3">The sequence shown here is derived from an EMBL/GenBank/DDBJ whole genome shotgun (WGS) entry which is preliminary data.</text>
</comment>
<feature type="region of interest" description="Disordered" evidence="1">
    <location>
        <begin position="322"/>
        <end position="391"/>
    </location>
</feature>
<dbReference type="InterPro" id="IPR005162">
    <property type="entry name" value="Retrotrans_gag_dom"/>
</dbReference>
<organism evidence="3 4">
    <name type="scientific">Aristolochia fimbriata</name>
    <name type="common">White veined hardy Dutchman's pipe vine</name>
    <dbReference type="NCBI Taxonomy" id="158543"/>
    <lineage>
        <taxon>Eukaryota</taxon>
        <taxon>Viridiplantae</taxon>
        <taxon>Streptophyta</taxon>
        <taxon>Embryophyta</taxon>
        <taxon>Tracheophyta</taxon>
        <taxon>Spermatophyta</taxon>
        <taxon>Magnoliopsida</taxon>
        <taxon>Magnoliidae</taxon>
        <taxon>Piperales</taxon>
        <taxon>Aristolochiaceae</taxon>
        <taxon>Aristolochia</taxon>
    </lineage>
</organism>
<protein>
    <recommendedName>
        <fullName evidence="2">Retrotransposon gag domain-containing protein</fullName>
    </recommendedName>
</protein>
<evidence type="ECO:0000256" key="1">
    <source>
        <dbReference type="SAM" id="MobiDB-lite"/>
    </source>
</evidence>
<evidence type="ECO:0000313" key="4">
    <source>
        <dbReference type="Proteomes" id="UP000825729"/>
    </source>
</evidence>
<accession>A0AAV7DZX8</accession>
<keyword evidence="4" id="KW-1185">Reference proteome</keyword>
<evidence type="ECO:0000313" key="3">
    <source>
        <dbReference type="EMBL" id="KAG9442054.1"/>
    </source>
</evidence>
<dbReference type="InterPro" id="IPR021109">
    <property type="entry name" value="Peptidase_aspartic_dom_sf"/>
</dbReference>
<name>A0AAV7DZX8_ARIFI</name>
<feature type="domain" description="Retrotransposon gag" evidence="2">
    <location>
        <begin position="122"/>
        <end position="215"/>
    </location>
</feature>
<feature type="compositionally biased region" description="Basic and acidic residues" evidence="1">
    <location>
        <begin position="351"/>
        <end position="383"/>
    </location>
</feature>
<dbReference type="PANTHER" id="PTHR33223">
    <property type="entry name" value="CCHC-TYPE DOMAIN-CONTAINING PROTEIN"/>
    <property type="match status" value="1"/>
</dbReference>
<reference evidence="3 4" key="1">
    <citation type="submission" date="2021-07" db="EMBL/GenBank/DDBJ databases">
        <title>The Aristolochia fimbriata genome: insights into angiosperm evolution, floral development and chemical biosynthesis.</title>
        <authorList>
            <person name="Jiao Y."/>
        </authorList>
    </citation>
    <scope>NUCLEOTIDE SEQUENCE [LARGE SCALE GENOMIC DNA]</scope>
    <source>
        <strain evidence="3">IBCAS-2021</strain>
        <tissue evidence="3">Leaf</tissue>
    </source>
</reference>
<sequence>MWNGTTTPSYGNTTTEGWRYLTLERRYCAEELPITKVRVSILGLGKISMEGARPCNTKASIINLTIQANNFDIKPHIIAMLQKHYQFNGLSHEDSNEHLGRFLDLCATFKYNGVFDDVVRLRLFKFTLTGRAKTWLNTLPVGSIGTWVELQKKFLGKYFPPAMIVKLRNKITHFVQEPNEHLFEAWESFKGLLKRCPNHEIAIWMQIETFYNGLTVQTRSIIEAASGCSINKKKPQEVYDLIEEMTSNMYQYPIERTSKTVGGIYKLEPTTRIQAQIETPQRQVASLQQQPTPLVASICDMCGGGHSDYEYQGQLVKEQSVRQKGALPSNSEVNSRLQVQANSLRSGEILEDPKPKEMPAMGEEKIQPMEEEKEKESEKKEMRVTTPTSPKMKGKDFIPISDIDINIPIIEALKQMPKYGKFIKEVLSGKRKMEEQGIIADVLVKIGEFIFPCDFVVLDMEVDKNLPIILGKPFLATIGALIDVDKGKLTLRLKMKK</sequence>